<dbReference type="RefSeq" id="WP_202380464.1">
    <property type="nucleotide sequence ID" value="NZ_BAAAMA010000003.1"/>
</dbReference>
<name>A0ABS1SJR3_9MICO</name>
<keyword evidence="3" id="KW-1185">Reference proteome</keyword>
<evidence type="ECO:0000256" key="1">
    <source>
        <dbReference type="SAM" id="MobiDB-lite"/>
    </source>
</evidence>
<protein>
    <submittedName>
        <fullName evidence="2">Uncharacterized protein</fullName>
    </submittedName>
</protein>
<dbReference type="EMBL" id="QYAD01000001">
    <property type="protein sequence ID" value="MBL3688409.1"/>
    <property type="molecule type" value="Genomic_DNA"/>
</dbReference>
<evidence type="ECO:0000313" key="3">
    <source>
        <dbReference type="Proteomes" id="UP001646141"/>
    </source>
</evidence>
<accession>A0ABS1SJR3</accession>
<sequence>MLARQAEQWGEDLLSQVPGEPIADELDPASGPRLSNDLGGPSTEYYVWTRHLDLAADSELLARDLAEQLAPWLEQEGWEQIRQGVYPVEPDRVRRDYAREKYHLVVEARSEPGPVREILALLIVTPATVGLREDPLW</sequence>
<evidence type="ECO:0000313" key="2">
    <source>
        <dbReference type="EMBL" id="MBL3688409.1"/>
    </source>
</evidence>
<dbReference type="Proteomes" id="UP001646141">
    <property type="component" value="Unassembled WGS sequence"/>
</dbReference>
<feature type="region of interest" description="Disordered" evidence="1">
    <location>
        <begin position="1"/>
        <end position="38"/>
    </location>
</feature>
<proteinExistence type="predicted"/>
<gene>
    <name evidence="2" type="ORF">D3226_00325</name>
</gene>
<reference evidence="2 3" key="1">
    <citation type="submission" date="2018-09" db="EMBL/GenBank/DDBJ databases">
        <title>Comparative genomics of Leucobacter spp.</title>
        <authorList>
            <person name="Reis A.C."/>
            <person name="Kolvenbach B.A."/>
            <person name="Corvini P.F.X."/>
            <person name="Nunes O.C."/>
        </authorList>
    </citation>
    <scope>NUCLEOTIDE SEQUENCE [LARGE SCALE GENOMIC DNA]</scope>
    <source>
        <strain evidence="2 3">L-1</strain>
    </source>
</reference>
<organism evidence="2 3">
    <name type="scientific">Leucobacter chromiireducens subsp. chromiireducens</name>
    <dbReference type="NCBI Taxonomy" id="660067"/>
    <lineage>
        <taxon>Bacteria</taxon>
        <taxon>Bacillati</taxon>
        <taxon>Actinomycetota</taxon>
        <taxon>Actinomycetes</taxon>
        <taxon>Micrococcales</taxon>
        <taxon>Microbacteriaceae</taxon>
        <taxon>Leucobacter</taxon>
    </lineage>
</organism>
<comment type="caution">
    <text evidence="2">The sequence shown here is derived from an EMBL/GenBank/DDBJ whole genome shotgun (WGS) entry which is preliminary data.</text>
</comment>